<evidence type="ECO:0000313" key="9">
    <source>
        <dbReference type="EMBL" id="VVP77553.1"/>
    </source>
</evidence>
<dbReference type="Pfam" id="PF13807">
    <property type="entry name" value="GNVR"/>
    <property type="match status" value="1"/>
</dbReference>
<dbReference type="InterPro" id="IPR050445">
    <property type="entry name" value="Bact_polysacc_biosynth/exp"/>
</dbReference>
<dbReference type="Gene3D" id="3.30.1890.10">
    <property type="entry name" value="FepE-like"/>
    <property type="match status" value="1"/>
</dbReference>
<keyword evidence="5 6" id="KW-0472">Membrane</keyword>
<evidence type="ECO:0000256" key="6">
    <source>
        <dbReference type="SAM" id="Phobius"/>
    </source>
</evidence>
<feature type="transmembrane region" description="Helical" evidence="6">
    <location>
        <begin position="28"/>
        <end position="47"/>
    </location>
</feature>
<sequence length="348" mass="38594">MQVDSNKAEVIDGLDLHALIIALWRQKIIILCAALFGAVVATAYAFLSEPIYEAKAFISPPTQNDVESLNYGRTIKNKLPHLTVKDVYTVFLKNLQGESLRREFFDHTYLPALGLSEDPKGLIYEKLSKDLTISIVGKEAGDRYAVVAQNGNSELAAKWVTQYLDRANELAVQEINKNISSEFEVYAQNLHQEIVSLREVGDKTREDKLAKLQEALIVAQAIGLEKPMIIGGNATSSLSITGSMDGDLMYMRGAKALEAEIENLKSRKSDDPFINKLRNVETEYGFYRKLSENFRQVKAFRMDGAVEESGSPVKPKKALVILGGLVLGLMLGIVAAFIRNSFFVSGRK</sequence>
<dbReference type="OrthoDB" id="8113255at2"/>
<dbReference type="PANTHER" id="PTHR32309">
    <property type="entry name" value="TYROSINE-PROTEIN KINASE"/>
    <property type="match status" value="1"/>
</dbReference>
<evidence type="ECO:0000256" key="2">
    <source>
        <dbReference type="ARBA" id="ARBA00022475"/>
    </source>
</evidence>
<evidence type="ECO:0000259" key="7">
    <source>
        <dbReference type="Pfam" id="PF02706"/>
    </source>
</evidence>
<comment type="subcellular location">
    <subcellularLocation>
        <location evidence="1">Cell membrane</location>
        <topology evidence="1">Multi-pass membrane protein</topology>
    </subcellularLocation>
</comment>
<dbReference type="RefSeq" id="WP_150770075.1">
    <property type="nucleotide sequence ID" value="NZ_CABVIY010000002.1"/>
</dbReference>
<feature type="domain" description="Tyrosine-protein kinase G-rich" evidence="8">
    <location>
        <begin position="303"/>
        <end position="340"/>
    </location>
</feature>
<organism evidence="9 10">
    <name type="scientific">Pseudomonas fluorescens</name>
    <dbReference type="NCBI Taxonomy" id="294"/>
    <lineage>
        <taxon>Bacteria</taxon>
        <taxon>Pseudomonadati</taxon>
        <taxon>Pseudomonadota</taxon>
        <taxon>Gammaproteobacteria</taxon>
        <taxon>Pseudomonadales</taxon>
        <taxon>Pseudomonadaceae</taxon>
        <taxon>Pseudomonas</taxon>
    </lineage>
</organism>
<feature type="transmembrane region" description="Helical" evidence="6">
    <location>
        <begin position="318"/>
        <end position="338"/>
    </location>
</feature>
<evidence type="ECO:0000256" key="4">
    <source>
        <dbReference type="ARBA" id="ARBA00022989"/>
    </source>
</evidence>
<dbReference type="AlphaFoldDB" id="A0A5E7S3G5"/>
<feature type="domain" description="Polysaccharide chain length determinant N-terminal" evidence="7">
    <location>
        <begin position="13"/>
        <end position="106"/>
    </location>
</feature>
<accession>A0A5E7S3G5</accession>
<name>A0A5E7S3G5_PSEFL</name>
<keyword evidence="3 6" id="KW-0812">Transmembrane</keyword>
<dbReference type="Proteomes" id="UP000326611">
    <property type="component" value="Unassembled WGS sequence"/>
</dbReference>
<dbReference type="PANTHER" id="PTHR32309:SF13">
    <property type="entry name" value="FERRIC ENTEROBACTIN TRANSPORT PROTEIN FEPE"/>
    <property type="match status" value="1"/>
</dbReference>
<proteinExistence type="predicted"/>
<dbReference type="EMBL" id="CABVIY010000002">
    <property type="protein sequence ID" value="VVP77553.1"/>
    <property type="molecule type" value="Genomic_DNA"/>
</dbReference>
<dbReference type="SUPFAM" id="SSF160355">
    <property type="entry name" value="Bacterial polysaccharide co-polymerase-like"/>
    <property type="match status" value="1"/>
</dbReference>
<dbReference type="Pfam" id="PF02706">
    <property type="entry name" value="Wzz"/>
    <property type="match status" value="1"/>
</dbReference>
<evidence type="ECO:0000259" key="8">
    <source>
        <dbReference type="Pfam" id="PF13807"/>
    </source>
</evidence>
<protein>
    <submittedName>
        <fullName evidence="9">ECA polysaccharide chain length modulation protein</fullName>
    </submittedName>
</protein>
<gene>
    <name evidence="9" type="primary">wzzE</name>
    <name evidence="9" type="ORF">PS918_02001</name>
</gene>
<evidence type="ECO:0000256" key="3">
    <source>
        <dbReference type="ARBA" id="ARBA00022692"/>
    </source>
</evidence>
<keyword evidence="2" id="KW-1003">Cell membrane</keyword>
<evidence type="ECO:0000256" key="5">
    <source>
        <dbReference type="ARBA" id="ARBA00023136"/>
    </source>
</evidence>
<dbReference type="InterPro" id="IPR003856">
    <property type="entry name" value="LPS_length_determ_N"/>
</dbReference>
<dbReference type="GO" id="GO:0005886">
    <property type="term" value="C:plasma membrane"/>
    <property type="evidence" value="ECO:0007669"/>
    <property type="project" value="UniProtKB-SubCell"/>
</dbReference>
<dbReference type="InterPro" id="IPR032807">
    <property type="entry name" value="GNVR"/>
</dbReference>
<evidence type="ECO:0000313" key="10">
    <source>
        <dbReference type="Proteomes" id="UP000326611"/>
    </source>
</evidence>
<keyword evidence="4 6" id="KW-1133">Transmembrane helix</keyword>
<reference evidence="9 10" key="1">
    <citation type="submission" date="2019-09" db="EMBL/GenBank/DDBJ databases">
        <authorList>
            <person name="Chandra G."/>
            <person name="Truman W A."/>
        </authorList>
    </citation>
    <scope>NUCLEOTIDE SEQUENCE [LARGE SCALE GENOMIC DNA]</scope>
    <source>
        <strain evidence="9">PS918</strain>
    </source>
</reference>
<dbReference type="GO" id="GO:0004713">
    <property type="term" value="F:protein tyrosine kinase activity"/>
    <property type="evidence" value="ECO:0007669"/>
    <property type="project" value="TreeGrafter"/>
</dbReference>
<evidence type="ECO:0000256" key="1">
    <source>
        <dbReference type="ARBA" id="ARBA00004651"/>
    </source>
</evidence>